<evidence type="ECO:0000313" key="2">
    <source>
        <dbReference type="EMBL" id="SUF08974.1"/>
    </source>
</evidence>
<sequence>MRTVVGIGDYLAAGEPLLGDFTPAHAGAPQRLEARAVDAGDVEHLIMDLAQGLHVILVENVAVDRLDRNAHGVAEVGQVVAVLHHLLDERMLERNHLLETGRGANLRGLPEQEDAHQHAQGDDHRAVVEDQPFQQRGFVLVVGLHDALSAGHGRGSSAAWSAPSPVARCKPPCPTSSKPPLARPLTPARAMRSARL</sequence>
<feature type="compositionally biased region" description="Low complexity" evidence="1">
    <location>
        <begin position="156"/>
        <end position="190"/>
    </location>
</feature>
<reference evidence="2 3" key="1">
    <citation type="submission" date="2018-06" db="EMBL/GenBank/DDBJ databases">
        <authorList>
            <consortium name="Pathogen Informatics"/>
            <person name="Doyle S."/>
        </authorList>
    </citation>
    <scope>NUCLEOTIDE SEQUENCE [LARGE SCALE GENOMIC DNA]</scope>
    <source>
        <strain evidence="2 3">NCTC7914</strain>
    </source>
</reference>
<gene>
    <name evidence="2" type="ORF">NCTC7914_05016</name>
</gene>
<dbReference type="AlphaFoldDB" id="A0A379PM32"/>
<accession>A0A379PM32</accession>
<evidence type="ECO:0000256" key="1">
    <source>
        <dbReference type="SAM" id="MobiDB-lite"/>
    </source>
</evidence>
<protein>
    <submittedName>
        <fullName evidence="2">Uncharacterized protein</fullName>
    </submittedName>
</protein>
<dbReference type="EMBL" id="UGUY01000002">
    <property type="protein sequence ID" value="SUF08974.1"/>
    <property type="molecule type" value="Genomic_DNA"/>
</dbReference>
<feature type="region of interest" description="Disordered" evidence="1">
    <location>
        <begin position="152"/>
        <end position="196"/>
    </location>
</feature>
<name>A0A379PM32_PSEPU</name>
<organism evidence="2 3">
    <name type="scientific">Pseudomonas putida</name>
    <name type="common">Arthrobacter siderocapsulatus</name>
    <dbReference type="NCBI Taxonomy" id="303"/>
    <lineage>
        <taxon>Bacteria</taxon>
        <taxon>Pseudomonadati</taxon>
        <taxon>Pseudomonadota</taxon>
        <taxon>Gammaproteobacteria</taxon>
        <taxon>Pseudomonadales</taxon>
        <taxon>Pseudomonadaceae</taxon>
        <taxon>Pseudomonas</taxon>
    </lineage>
</organism>
<proteinExistence type="predicted"/>
<dbReference type="Proteomes" id="UP000254602">
    <property type="component" value="Unassembled WGS sequence"/>
</dbReference>
<evidence type="ECO:0000313" key="3">
    <source>
        <dbReference type="Proteomes" id="UP000254602"/>
    </source>
</evidence>